<sequence length="171" mass="18748">MSEITEEAASSGDAIQEKPIVFRSYFPKDKAIGTHVPKVMPPKIELNMASGLVEDAQGQINLLSLAPKKVTWDLKRDLQKKLDRLERRTQRAIYEIIREHIQQEAGAAAQPAPQITEAAPVEPEKIDENTELTVDAGEGGSMLHRAMQGATEKGTALGEDDESSESEPESE</sequence>
<evidence type="ECO:0000256" key="1">
    <source>
        <dbReference type="SAM" id="MobiDB-lite"/>
    </source>
</evidence>
<organism evidence="2 3">
    <name type="scientific">Paratrimastix pyriformis</name>
    <dbReference type="NCBI Taxonomy" id="342808"/>
    <lineage>
        <taxon>Eukaryota</taxon>
        <taxon>Metamonada</taxon>
        <taxon>Preaxostyla</taxon>
        <taxon>Paratrimastigidae</taxon>
        <taxon>Paratrimastix</taxon>
    </lineage>
</organism>
<keyword evidence="3" id="KW-1185">Reference proteome</keyword>
<gene>
    <name evidence="2" type="ORF">PAPYR_4573</name>
</gene>
<feature type="region of interest" description="Disordered" evidence="1">
    <location>
        <begin position="105"/>
        <end position="127"/>
    </location>
</feature>
<evidence type="ECO:0000313" key="2">
    <source>
        <dbReference type="EMBL" id="KAJ4459514.1"/>
    </source>
</evidence>
<dbReference type="PANTHER" id="PTHR31551:SF1">
    <property type="entry name" value="COILED-COIL DOMAIN-CONTAINING PROTEIN 12"/>
    <property type="match status" value="1"/>
</dbReference>
<feature type="compositionally biased region" description="Low complexity" evidence="1">
    <location>
        <begin position="105"/>
        <end position="114"/>
    </location>
</feature>
<name>A0ABQ8UQ91_9EUKA</name>
<protein>
    <submittedName>
        <fullName evidence="2">Cwf18 pre-mRNA splicing factor</fullName>
    </submittedName>
</protein>
<dbReference type="InterPro" id="IPR013169">
    <property type="entry name" value="mRNA_splic_Cwf18-like"/>
</dbReference>
<evidence type="ECO:0000313" key="3">
    <source>
        <dbReference type="Proteomes" id="UP001141327"/>
    </source>
</evidence>
<dbReference type="EMBL" id="JAPMOS010000019">
    <property type="protein sequence ID" value="KAJ4459514.1"/>
    <property type="molecule type" value="Genomic_DNA"/>
</dbReference>
<dbReference type="PANTHER" id="PTHR31551">
    <property type="entry name" value="PRE-MRNA-SPLICING FACTOR CWF18"/>
    <property type="match status" value="1"/>
</dbReference>
<proteinExistence type="predicted"/>
<dbReference type="Proteomes" id="UP001141327">
    <property type="component" value="Unassembled WGS sequence"/>
</dbReference>
<dbReference type="Pfam" id="PF08315">
    <property type="entry name" value="cwf18"/>
    <property type="match status" value="1"/>
</dbReference>
<feature type="region of interest" description="Disordered" evidence="1">
    <location>
        <begin position="145"/>
        <end position="171"/>
    </location>
</feature>
<accession>A0ABQ8UQ91</accession>
<reference evidence="2" key="1">
    <citation type="journal article" date="2022" name="bioRxiv">
        <title>Genomics of Preaxostyla Flagellates Illuminates Evolutionary Transitions and the Path Towards Mitochondrial Loss.</title>
        <authorList>
            <person name="Novak L.V.F."/>
            <person name="Treitli S.C."/>
            <person name="Pyrih J."/>
            <person name="Halakuc P."/>
            <person name="Pipaliya S.V."/>
            <person name="Vacek V."/>
            <person name="Brzon O."/>
            <person name="Soukal P."/>
            <person name="Eme L."/>
            <person name="Dacks J.B."/>
            <person name="Karnkowska A."/>
            <person name="Elias M."/>
            <person name="Hampl V."/>
        </authorList>
    </citation>
    <scope>NUCLEOTIDE SEQUENCE</scope>
    <source>
        <strain evidence="2">RCP-MX</strain>
    </source>
</reference>
<feature type="compositionally biased region" description="Acidic residues" evidence="1">
    <location>
        <begin position="158"/>
        <end position="171"/>
    </location>
</feature>
<comment type="caution">
    <text evidence="2">The sequence shown here is derived from an EMBL/GenBank/DDBJ whole genome shotgun (WGS) entry which is preliminary data.</text>
</comment>